<name>G0EHG2_PYRF1</name>
<dbReference type="GeneID" id="11139134"/>
<dbReference type="HOGENOM" id="CLU_2597884_0_0_2"/>
<dbReference type="InParanoid" id="G0EHG2"/>
<dbReference type="Proteomes" id="UP000001037">
    <property type="component" value="Chromosome"/>
</dbReference>
<evidence type="ECO:0000313" key="2">
    <source>
        <dbReference type="Proteomes" id="UP000001037"/>
    </source>
</evidence>
<accession>G0EHG2</accession>
<dbReference type="KEGG" id="pfm:Pyrfu_0668"/>
<sequence length="79" mass="9393">MSEAVNLLRLLLDDFHGERRYWDKRDCLNSDGRRLLHAATKALLDEEPGLRRLVYRVRRSPCIDNVRRLYTTMIEYGLS</sequence>
<proteinExistence type="predicted"/>
<protein>
    <submittedName>
        <fullName evidence="1">Uncharacterized protein</fullName>
    </submittedName>
</protein>
<dbReference type="OrthoDB" id="381860at2157"/>
<organism evidence="1 2">
    <name type="scientific">Pyrolobus fumarii (strain DSM 11204 / 1A)</name>
    <dbReference type="NCBI Taxonomy" id="694429"/>
    <lineage>
        <taxon>Archaea</taxon>
        <taxon>Thermoproteota</taxon>
        <taxon>Thermoprotei</taxon>
        <taxon>Desulfurococcales</taxon>
        <taxon>Pyrodictiaceae</taxon>
        <taxon>Pyrolobus</taxon>
    </lineage>
</organism>
<evidence type="ECO:0000313" key="1">
    <source>
        <dbReference type="EMBL" id="AEM38537.1"/>
    </source>
</evidence>
<reference evidence="1 2" key="1">
    <citation type="journal article" date="2011" name="Stand. Genomic Sci.">
        <title>Complete genome sequence of the hyperthermophilic chemolithoautotroph Pyrolobus fumarii type strain (1A).</title>
        <authorList>
            <person name="Anderson I."/>
            <person name="Goker M."/>
            <person name="Nolan M."/>
            <person name="Lucas S."/>
            <person name="Hammon N."/>
            <person name="Deshpande S."/>
            <person name="Cheng J.F."/>
            <person name="Tapia R."/>
            <person name="Han C."/>
            <person name="Goodwin L."/>
            <person name="Pitluck S."/>
            <person name="Huntemann M."/>
            <person name="Liolios K."/>
            <person name="Ivanova N."/>
            <person name="Pagani I."/>
            <person name="Mavromatis K."/>
            <person name="Ovchinikova G."/>
            <person name="Pati A."/>
            <person name="Chen A."/>
            <person name="Palaniappan K."/>
            <person name="Land M."/>
            <person name="Hauser L."/>
            <person name="Brambilla E.M."/>
            <person name="Huber H."/>
            <person name="Yasawong M."/>
            <person name="Rohde M."/>
            <person name="Spring S."/>
            <person name="Abt B."/>
            <person name="Sikorski J."/>
            <person name="Wirth R."/>
            <person name="Detter J.C."/>
            <person name="Woyke T."/>
            <person name="Bristow J."/>
            <person name="Eisen J.A."/>
            <person name="Markowitz V."/>
            <person name="Hugenholtz P."/>
            <person name="Kyrpides N.C."/>
            <person name="Klenk H.P."/>
            <person name="Lapidus A."/>
        </authorList>
    </citation>
    <scope>NUCLEOTIDE SEQUENCE [LARGE SCALE GENOMIC DNA]</scope>
    <source>
        <strain evidence="2">DSM 11204 / 1A</strain>
    </source>
</reference>
<gene>
    <name evidence="1" type="ordered locus">Pyrfu_0668</name>
</gene>
<keyword evidence="2" id="KW-1185">Reference proteome</keyword>
<dbReference type="EMBL" id="CP002838">
    <property type="protein sequence ID" value="AEM38537.1"/>
    <property type="molecule type" value="Genomic_DNA"/>
</dbReference>
<dbReference type="AlphaFoldDB" id="G0EHG2"/>
<dbReference type="RefSeq" id="WP_014026214.1">
    <property type="nucleotide sequence ID" value="NC_015931.1"/>
</dbReference>